<dbReference type="PANTHER" id="PTHR22838:SF0">
    <property type="entry name" value="WD REPEAT-CONTAINING PROTEIN 26"/>
    <property type="match status" value="1"/>
</dbReference>
<feature type="compositionally biased region" description="Low complexity" evidence="4">
    <location>
        <begin position="202"/>
        <end position="215"/>
    </location>
</feature>
<name>A0A9P6NGT2_9BASI</name>
<feature type="region of interest" description="Disordered" evidence="4">
    <location>
        <begin position="202"/>
        <end position="237"/>
    </location>
</feature>
<accession>A0A9P6NGT2</accession>
<sequence>MVLRRELAPLASPTQPLNSDLLLKMNPPASTIDSSLNKLSVGIKNNGSELPLTSWFADANEDPGVQRLCLLSSLMMCGTVDEIRERAMWGGIGRGSRIKLLEDLQALIPPEKLLPHHRLSHLLEQSKTLQRLQCIYHVTNPQISLLSNHTCSRFSFPIQTSHVLSQHSDEVWRIEWSHDGTRLASAGRDTKCIIWKLSPVKPSSKFPGSASFSSRKSSDKPRGQLNLSDSPSPSTTRDMLWRALSTPATSDANLPTPYLAGVPPPPYDESFCAGNGEVTIAVHLVLDGHPAGISCIAWSPDDSVLLTGSDCTIKMWNTRTGDCIATMVKHEYDVSALSWLPDGHGFVSGGMDSDVLFWDLKGQNTFTWRVSPSRVLDLAVSPDGKRLVAIGLASVNATSSHTESSHDHRTSEASNGTDGSKNKQRRIHIFNIAEKREEAMIPQLRELTCVSISDDSKYALINQSPNEVHLYSLEAHCLIRRYVGQKQGEFIIRSCFGGMDRNFILSGSEDSKVYVWHKETGSLIEVLDGHGEGSVNAVAWNPKHPSMFASASDDHTVRIWQAPGPHRSTSAVLGTD</sequence>
<feature type="repeat" description="WD" evidence="3">
    <location>
        <begin position="286"/>
        <end position="326"/>
    </location>
</feature>
<dbReference type="InterPro" id="IPR015943">
    <property type="entry name" value="WD40/YVTN_repeat-like_dom_sf"/>
</dbReference>
<dbReference type="InterPro" id="IPR001680">
    <property type="entry name" value="WD40_rpt"/>
</dbReference>
<comment type="caution">
    <text evidence="5">The sequence shown here is derived from an EMBL/GenBank/DDBJ whole genome shotgun (WGS) entry which is preliminary data.</text>
</comment>
<dbReference type="InterPro" id="IPR019775">
    <property type="entry name" value="WD40_repeat_CS"/>
</dbReference>
<evidence type="ECO:0000256" key="2">
    <source>
        <dbReference type="ARBA" id="ARBA00022737"/>
    </source>
</evidence>
<protein>
    <recommendedName>
        <fullName evidence="7">WD40 repeat-like protein</fullName>
    </recommendedName>
</protein>
<dbReference type="OrthoDB" id="972532at2759"/>
<keyword evidence="1 3" id="KW-0853">WD repeat</keyword>
<feature type="compositionally biased region" description="Polar residues" evidence="4">
    <location>
        <begin position="225"/>
        <end position="237"/>
    </location>
</feature>
<evidence type="ECO:0000256" key="1">
    <source>
        <dbReference type="ARBA" id="ARBA00022574"/>
    </source>
</evidence>
<organism evidence="5 6">
    <name type="scientific">Cronartium quercuum f. sp. fusiforme G11</name>
    <dbReference type="NCBI Taxonomy" id="708437"/>
    <lineage>
        <taxon>Eukaryota</taxon>
        <taxon>Fungi</taxon>
        <taxon>Dikarya</taxon>
        <taxon>Basidiomycota</taxon>
        <taxon>Pucciniomycotina</taxon>
        <taxon>Pucciniomycetes</taxon>
        <taxon>Pucciniales</taxon>
        <taxon>Coleosporiaceae</taxon>
        <taxon>Cronartium</taxon>
    </lineage>
</organism>
<keyword evidence="6" id="KW-1185">Reference proteome</keyword>
<keyword evidence="2" id="KW-0677">Repeat</keyword>
<dbReference type="Gene3D" id="2.130.10.10">
    <property type="entry name" value="YVTN repeat-like/Quinoprotein amine dehydrogenase"/>
    <property type="match status" value="3"/>
</dbReference>
<evidence type="ECO:0000256" key="3">
    <source>
        <dbReference type="PROSITE-ProRule" id="PRU00221"/>
    </source>
</evidence>
<dbReference type="Proteomes" id="UP000886653">
    <property type="component" value="Unassembled WGS sequence"/>
</dbReference>
<dbReference type="CDD" id="cd00200">
    <property type="entry name" value="WD40"/>
    <property type="match status" value="1"/>
</dbReference>
<feature type="repeat" description="WD" evidence="3">
    <location>
        <begin position="500"/>
        <end position="526"/>
    </location>
</feature>
<dbReference type="SUPFAM" id="SSF50978">
    <property type="entry name" value="WD40 repeat-like"/>
    <property type="match status" value="1"/>
</dbReference>
<evidence type="ECO:0000256" key="4">
    <source>
        <dbReference type="SAM" id="MobiDB-lite"/>
    </source>
</evidence>
<feature type="repeat" description="WD" evidence="3">
    <location>
        <begin position="327"/>
        <end position="361"/>
    </location>
</feature>
<gene>
    <name evidence="5" type="ORF">CROQUDRAFT_672674</name>
</gene>
<dbReference type="EMBL" id="MU167307">
    <property type="protein sequence ID" value="KAG0143927.1"/>
    <property type="molecule type" value="Genomic_DNA"/>
</dbReference>
<dbReference type="SMART" id="SM00320">
    <property type="entry name" value="WD40"/>
    <property type="match status" value="6"/>
</dbReference>
<dbReference type="InterPro" id="IPR036322">
    <property type="entry name" value="WD40_repeat_dom_sf"/>
</dbReference>
<dbReference type="PROSITE" id="PS50082">
    <property type="entry name" value="WD_REPEATS_2"/>
    <property type="match status" value="5"/>
</dbReference>
<dbReference type="AlphaFoldDB" id="A0A9P6NGT2"/>
<evidence type="ECO:0000313" key="6">
    <source>
        <dbReference type="Proteomes" id="UP000886653"/>
    </source>
</evidence>
<proteinExistence type="predicted"/>
<dbReference type="Pfam" id="PF00400">
    <property type="entry name" value="WD40"/>
    <property type="match status" value="5"/>
</dbReference>
<reference evidence="5" key="1">
    <citation type="submission" date="2013-11" db="EMBL/GenBank/DDBJ databases">
        <title>Genome sequence of the fusiform rust pathogen reveals effectors for host alternation and coevolution with pine.</title>
        <authorList>
            <consortium name="DOE Joint Genome Institute"/>
            <person name="Smith K."/>
            <person name="Pendleton A."/>
            <person name="Kubisiak T."/>
            <person name="Anderson C."/>
            <person name="Salamov A."/>
            <person name="Aerts A."/>
            <person name="Riley R."/>
            <person name="Clum A."/>
            <person name="Lindquist E."/>
            <person name="Ence D."/>
            <person name="Campbell M."/>
            <person name="Kronenberg Z."/>
            <person name="Feau N."/>
            <person name="Dhillon B."/>
            <person name="Hamelin R."/>
            <person name="Burleigh J."/>
            <person name="Smith J."/>
            <person name="Yandell M."/>
            <person name="Nelson C."/>
            <person name="Grigoriev I."/>
            <person name="Davis J."/>
        </authorList>
    </citation>
    <scope>NUCLEOTIDE SEQUENCE</scope>
    <source>
        <strain evidence="5">G11</strain>
    </source>
</reference>
<dbReference type="GO" id="GO:0034657">
    <property type="term" value="C:GID complex"/>
    <property type="evidence" value="ECO:0007669"/>
    <property type="project" value="TreeGrafter"/>
</dbReference>
<dbReference type="PROSITE" id="PS50294">
    <property type="entry name" value="WD_REPEATS_REGION"/>
    <property type="match status" value="3"/>
</dbReference>
<evidence type="ECO:0000313" key="5">
    <source>
        <dbReference type="EMBL" id="KAG0143927.1"/>
    </source>
</evidence>
<dbReference type="PANTHER" id="PTHR22838">
    <property type="entry name" value="WD REPEAT PROTEIN 26-RELATED"/>
    <property type="match status" value="1"/>
</dbReference>
<evidence type="ECO:0008006" key="7">
    <source>
        <dbReference type="Google" id="ProtNLM"/>
    </source>
</evidence>
<dbReference type="GO" id="GO:0043161">
    <property type="term" value="P:proteasome-mediated ubiquitin-dependent protein catabolic process"/>
    <property type="evidence" value="ECO:0007669"/>
    <property type="project" value="TreeGrafter"/>
</dbReference>
<feature type="region of interest" description="Disordered" evidence="4">
    <location>
        <begin position="399"/>
        <end position="422"/>
    </location>
</feature>
<feature type="repeat" description="WD" evidence="3">
    <location>
        <begin position="532"/>
        <end position="561"/>
    </location>
</feature>
<feature type="repeat" description="WD" evidence="3">
    <location>
        <begin position="164"/>
        <end position="198"/>
    </location>
</feature>
<dbReference type="PROSITE" id="PS00678">
    <property type="entry name" value="WD_REPEATS_1"/>
    <property type="match status" value="1"/>
</dbReference>
<dbReference type="InterPro" id="IPR051350">
    <property type="entry name" value="WD_repeat-ST_regulator"/>
</dbReference>